<dbReference type="GO" id="GO:0009306">
    <property type="term" value="P:protein secretion"/>
    <property type="evidence" value="ECO:0007669"/>
    <property type="project" value="UniProtKB-UniRule"/>
</dbReference>
<evidence type="ECO:0000256" key="2">
    <source>
        <dbReference type="ARBA" id="ARBA00022448"/>
    </source>
</evidence>
<evidence type="ECO:0000256" key="3">
    <source>
        <dbReference type="ARBA" id="ARBA00022475"/>
    </source>
</evidence>
<proteinExistence type="inferred from homology"/>
<dbReference type="PANTHER" id="PTHR33910:SF1">
    <property type="entry name" value="PROTEIN TRANSLOCASE SUBUNIT SECE"/>
    <property type="match status" value="1"/>
</dbReference>
<evidence type="ECO:0000256" key="8">
    <source>
        <dbReference type="ARBA" id="ARBA00023136"/>
    </source>
</evidence>
<dbReference type="GO" id="GO:0005886">
    <property type="term" value="C:plasma membrane"/>
    <property type="evidence" value="ECO:0007669"/>
    <property type="project" value="UniProtKB-SubCell"/>
</dbReference>
<organism evidence="10 11">
    <name type="scientific">Candidatus Shapirobacteria bacterium CG08_land_8_20_14_0_20_39_18</name>
    <dbReference type="NCBI Taxonomy" id="1974883"/>
    <lineage>
        <taxon>Bacteria</taxon>
        <taxon>Candidatus Shapironibacteriota</taxon>
    </lineage>
</organism>
<evidence type="ECO:0000256" key="4">
    <source>
        <dbReference type="ARBA" id="ARBA00022692"/>
    </source>
</evidence>
<comment type="caution">
    <text evidence="10">The sequence shown here is derived from an EMBL/GenBank/DDBJ whole genome shotgun (WGS) entry which is preliminary data.</text>
</comment>
<dbReference type="PRINTS" id="PR01650">
    <property type="entry name" value="SECETRNLCASE"/>
</dbReference>
<keyword evidence="2 9" id="KW-0813">Transport</keyword>
<dbReference type="Proteomes" id="UP000228996">
    <property type="component" value="Unassembled WGS sequence"/>
</dbReference>
<dbReference type="InterPro" id="IPR038379">
    <property type="entry name" value="SecE_sf"/>
</dbReference>
<name>A0A2M6XBN1_9BACT</name>
<dbReference type="NCBIfam" id="TIGR00964">
    <property type="entry name" value="secE_bact"/>
    <property type="match status" value="1"/>
</dbReference>
<dbReference type="Gene3D" id="1.20.5.1030">
    <property type="entry name" value="Preprotein translocase secy subunit"/>
    <property type="match status" value="1"/>
</dbReference>
<evidence type="ECO:0000313" key="10">
    <source>
        <dbReference type="EMBL" id="PIU03073.1"/>
    </source>
</evidence>
<dbReference type="EMBL" id="PEYO01000023">
    <property type="protein sequence ID" value="PIU03073.1"/>
    <property type="molecule type" value="Genomic_DNA"/>
</dbReference>
<dbReference type="InterPro" id="IPR005807">
    <property type="entry name" value="SecE_bac"/>
</dbReference>
<comment type="function">
    <text evidence="9">Essential subunit of the Sec protein translocation channel SecYEG. Clamps together the 2 halves of SecY. May contact the channel plug during translocation.</text>
</comment>
<keyword evidence="4 9" id="KW-0812">Transmembrane</keyword>
<evidence type="ECO:0000313" key="11">
    <source>
        <dbReference type="Proteomes" id="UP000228996"/>
    </source>
</evidence>
<accession>A0A2M6XBN1</accession>
<dbReference type="PROSITE" id="PS01067">
    <property type="entry name" value="SECE_SEC61G"/>
    <property type="match status" value="1"/>
</dbReference>
<dbReference type="HAMAP" id="MF_00422">
    <property type="entry name" value="SecE"/>
    <property type="match status" value="1"/>
</dbReference>
<protein>
    <recommendedName>
        <fullName evidence="9">Protein translocase subunit SecE</fullName>
    </recommendedName>
</protein>
<comment type="subcellular location">
    <subcellularLocation>
        <location evidence="9">Cell membrane</location>
        <topology evidence="9">Single-pass membrane protein</topology>
    </subcellularLocation>
    <subcellularLocation>
        <location evidence="1">Membrane</location>
    </subcellularLocation>
</comment>
<keyword evidence="5 9" id="KW-0653">Protein transport</keyword>
<dbReference type="GO" id="GO:0065002">
    <property type="term" value="P:intracellular protein transmembrane transport"/>
    <property type="evidence" value="ECO:0007669"/>
    <property type="project" value="UniProtKB-UniRule"/>
</dbReference>
<dbReference type="PANTHER" id="PTHR33910">
    <property type="entry name" value="PROTEIN TRANSLOCASE SUBUNIT SECE"/>
    <property type="match status" value="1"/>
</dbReference>
<evidence type="ECO:0000256" key="7">
    <source>
        <dbReference type="ARBA" id="ARBA00023010"/>
    </source>
</evidence>
<keyword evidence="7 9" id="KW-0811">Translocation</keyword>
<dbReference type="AlphaFoldDB" id="A0A2M6XBN1"/>
<dbReference type="Pfam" id="PF00584">
    <property type="entry name" value="SecE"/>
    <property type="match status" value="1"/>
</dbReference>
<dbReference type="InterPro" id="IPR001901">
    <property type="entry name" value="Translocase_SecE/Sec61-g"/>
</dbReference>
<feature type="transmembrane region" description="Helical" evidence="9">
    <location>
        <begin position="37"/>
        <end position="56"/>
    </location>
</feature>
<gene>
    <name evidence="9" type="primary">secE</name>
    <name evidence="10" type="ORF">COT44_04915</name>
</gene>
<comment type="similarity">
    <text evidence="9">Belongs to the SecE/SEC61-gamma family.</text>
</comment>
<evidence type="ECO:0000256" key="1">
    <source>
        <dbReference type="ARBA" id="ARBA00004370"/>
    </source>
</evidence>
<evidence type="ECO:0000256" key="6">
    <source>
        <dbReference type="ARBA" id="ARBA00022989"/>
    </source>
</evidence>
<sequence>MLNAATLKPVVFFKEAKTELKKVTWPTRQEAIRLTEIVIGISVAVGLYIGALDYLFTKLIGIILNK</sequence>
<dbReference type="GO" id="GO:0006605">
    <property type="term" value="P:protein targeting"/>
    <property type="evidence" value="ECO:0007669"/>
    <property type="project" value="UniProtKB-UniRule"/>
</dbReference>
<dbReference type="GO" id="GO:0008320">
    <property type="term" value="F:protein transmembrane transporter activity"/>
    <property type="evidence" value="ECO:0007669"/>
    <property type="project" value="UniProtKB-UniRule"/>
</dbReference>
<evidence type="ECO:0000256" key="9">
    <source>
        <dbReference type="HAMAP-Rule" id="MF_00422"/>
    </source>
</evidence>
<keyword evidence="8 9" id="KW-0472">Membrane</keyword>
<keyword evidence="6 9" id="KW-1133">Transmembrane helix</keyword>
<comment type="subunit">
    <text evidence="9">Component of the Sec protein translocase complex. Heterotrimer consisting of SecY, SecE and SecG subunits. The heterotrimers can form oligomers, although 1 heterotrimer is thought to be able to translocate proteins. Interacts with the ribosome. Interacts with SecDF, and other proteins may be involved. Interacts with SecA.</text>
</comment>
<keyword evidence="3 9" id="KW-1003">Cell membrane</keyword>
<dbReference type="GO" id="GO:0043952">
    <property type="term" value="P:protein transport by the Sec complex"/>
    <property type="evidence" value="ECO:0007669"/>
    <property type="project" value="UniProtKB-UniRule"/>
</dbReference>
<reference evidence="11" key="1">
    <citation type="submission" date="2017-09" db="EMBL/GenBank/DDBJ databases">
        <title>Depth-based differentiation of microbial function through sediment-hosted aquifers and enrichment of novel symbionts in the deep terrestrial subsurface.</title>
        <authorList>
            <person name="Probst A.J."/>
            <person name="Ladd B."/>
            <person name="Jarett J.K."/>
            <person name="Geller-Mcgrath D.E."/>
            <person name="Sieber C.M.K."/>
            <person name="Emerson J.B."/>
            <person name="Anantharaman K."/>
            <person name="Thomas B.C."/>
            <person name="Malmstrom R."/>
            <person name="Stieglmeier M."/>
            <person name="Klingl A."/>
            <person name="Woyke T."/>
            <person name="Ryan C.M."/>
            <person name="Banfield J.F."/>
        </authorList>
    </citation>
    <scope>NUCLEOTIDE SEQUENCE [LARGE SCALE GENOMIC DNA]</scope>
</reference>
<evidence type="ECO:0000256" key="5">
    <source>
        <dbReference type="ARBA" id="ARBA00022927"/>
    </source>
</evidence>